<dbReference type="Gene3D" id="2.30.30.140">
    <property type="match status" value="1"/>
</dbReference>
<accession>A0A4V1C5B2</accession>
<dbReference type="Proteomes" id="UP000294847">
    <property type="component" value="Chromosome 2"/>
</dbReference>
<feature type="compositionally biased region" description="Basic and acidic residues" evidence="3">
    <location>
        <begin position="285"/>
        <end position="298"/>
    </location>
</feature>
<protein>
    <submittedName>
        <fullName evidence="4">Uncharacterized protein</fullName>
    </submittedName>
</protein>
<dbReference type="EMBL" id="CP034205">
    <property type="protein sequence ID" value="QBZ55775.1"/>
    <property type="molecule type" value="Genomic_DNA"/>
</dbReference>
<dbReference type="Pfam" id="PF18115">
    <property type="entry name" value="Tudor_3"/>
    <property type="match status" value="1"/>
</dbReference>
<feature type="region of interest" description="Disordered" evidence="3">
    <location>
        <begin position="47"/>
        <end position="111"/>
    </location>
</feature>
<feature type="region of interest" description="Disordered" evidence="3">
    <location>
        <begin position="276"/>
        <end position="328"/>
    </location>
</feature>
<dbReference type="GO" id="GO:0005634">
    <property type="term" value="C:nucleus"/>
    <property type="evidence" value="ECO:0007669"/>
    <property type="project" value="UniProtKB-SubCell"/>
</dbReference>
<feature type="region of interest" description="Disordered" evidence="3">
    <location>
        <begin position="159"/>
        <end position="253"/>
    </location>
</feature>
<proteinExistence type="predicted"/>
<dbReference type="PANTHER" id="PTHR46297">
    <property type="entry name" value="ZINC FINGER CCCH-TYPE WITH G PATCH DOMAIN-CONTAINING PROTEIN"/>
    <property type="match status" value="1"/>
</dbReference>
<feature type="compositionally biased region" description="Pro residues" evidence="3">
    <location>
        <begin position="61"/>
        <end position="76"/>
    </location>
</feature>
<evidence type="ECO:0000313" key="5">
    <source>
        <dbReference type="Proteomes" id="UP000294847"/>
    </source>
</evidence>
<evidence type="ECO:0000313" key="4">
    <source>
        <dbReference type="EMBL" id="QBZ55775.1"/>
    </source>
</evidence>
<name>A0A4V1C5B2_PYROR</name>
<gene>
    <name evidence="4" type="ORF">PoMZ_00677</name>
</gene>
<reference evidence="4 5" key="1">
    <citation type="journal article" date="2019" name="Mol. Biol. Evol.">
        <title>Blast fungal genomes show frequent chromosomal changes, gene gains and losses, and effector gene turnover.</title>
        <authorList>
            <person name="Gomez Luciano L.B."/>
            <person name="Jason Tsai I."/>
            <person name="Chuma I."/>
            <person name="Tosa Y."/>
            <person name="Chen Y.H."/>
            <person name="Li J.Y."/>
            <person name="Li M.Y."/>
            <person name="Jade Lu M.Y."/>
            <person name="Nakayashiki H."/>
            <person name="Li W.H."/>
        </authorList>
    </citation>
    <scope>NUCLEOTIDE SEQUENCE [LARGE SCALE GENOMIC DNA]</scope>
    <source>
        <strain evidence="4">MZ5-1-6</strain>
    </source>
</reference>
<sequence>MSIAQFEEDKAQYVEQLEIVLSSLKDDPDSVELQALKEELESAISMIEESIAELRPKKTQAPPPPPPKAASPPPQPEKWRKEDHPAFKKAAAPEPAAPPPPPAAEDFQPDVTYQVNDNVLAKWMSGDKGFYPARITSVTGSSSARMYTVKFKSYGTVETLRSHDIKPVTAPAQKRKADGTPVNASGAAPLPPTGPPVPPSEPYGADASQPPPPPPQSAAAMRNSSGVVLSASPSLYPQKPQDGGEGAADAKPVKKFKKIKATKELEAGKNKWQDFNAKSKFGKSQKKDSMFRTPEGVHGRVGFTGSGQAMRKDASRSRHIYQPNEDAD</sequence>
<dbReference type="SMART" id="SM00333">
    <property type="entry name" value="TUDOR"/>
    <property type="match status" value="1"/>
</dbReference>
<feature type="compositionally biased region" description="Basic and acidic residues" evidence="3">
    <location>
        <begin position="77"/>
        <end position="86"/>
    </location>
</feature>
<keyword evidence="2" id="KW-0539">Nucleus</keyword>
<feature type="compositionally biased region" description="Pro residues" evidence="3">
    <location>
        <begin position="189"/>
        <end position="201"/>
    </location>
</feature>
<dbReference type="PANTHER" id="PTHR46297:SF2">
    <property type="entry name" value="TUDOR DOMAIN-CONTAINING PROTEIN"/>
    <property type="match status" value="1"/>
</dbReference>
<dbReference type="InterPro" id="IPR041297">
    <property type="entry name" value="Crb2_Tudor"/>
</dbReference>
<evidence type="ECO:0000256" key="3">
    <source>
        <dbReference type="SAM" id="MobiDB-lite"/>
    </source>
</evidence>
<comment type="subcellular location">
    <subcellularLocation>
        <location evidence="1">Nucleus</location>
    </subcellularLocation>
</comment>
<feature type="compositionally biased region" description="Polar residues" evidence="3">
    <location>
        <begin position="222"/>
        <end position="235"/>
    </location>
</feature>
<dbReference type="InterPro" id="IPR002999">
    <property type="entry name" value="Tudor"/>
</dbReference>
<dbReference type="SUPFAM" id="SSF63748">
    <property type="entry name" value="Tudor/PWWP/MBT"/>
    <property type="match status" value="1"/>
</dbReference>
<dbReference type="CDD" id="cd20446">
    <property type="entry name" value="Tudor_SpSPF30-like"/>
    <property type="match status" value="1"/>
</dbReference>
<evidence type="ECO:0000256" key="1">
    <source>
        <dbReference type="ARBA" id="ARBA00004123"/>
    </source>
</evidence>
<evidence type="ECO:0000256" key="2">
    <source>
        <dbReference type="ARBA" id="ARBA00023242"/>
    </source>
</evidence>
<organism evidence="4 5">
    <name type="scientific">Pyricularia oryzae</name>
    <name type="common">Rice blast fungus</name>
    <name type="synonym">Magnaporthe oryzae</name>
    <dbReference type="NCBI Taxonomy" id="318829"/>
    <lineage>
        <taxon>Eukaryota</taxon>
        <taxon>Fungi</taxon>
        <taxon>Dikarya</taxon>
        <taxon>Ascomycota</taxon>
        <taxon>Pezizomycotina</taxon>
        <taxon>Sordariomycetes</taxon>
        <taxon>Sordariomycetidae</taxon>
        <taxon>Magnaporthales</taxon>
        <taxon>Pyriculariaceae</taxon>
        <taxon>Pyricularia</taxon>
    </lineage>
</organism>
<dbReference type="AlphaFoldDB" id="A0A4V1C5B2"/>